<comment type="catalytic activity">
    <reaction evidence="5">
        <text>Co-precorrin-5B + S-adenosyl-L-methionine = Co-precorrin-6A + S-adenosyl-L-homocysteine</text>
        <dbReference type="Rhea" id="RHEA:26285"/>
        <dbReference type="ChEBI" id="CHEBI:57856"/>
        <dbReference type="ChEBI" id="CHEBI:59789"/>
        <dbReference type="ChEBI" id="CHEBI:60063"/>
        <dbReference type="ChEBI" id="CHEBI:60064"/>
        <dbReference type="EC" id="2.1.1.195"/>
    </reaction>
</comment>
<dbReference type="NCBIfam" id="NF000849">
    <property type="entry name" value="PRK00075.1-1"/>
    <property type="match status" value="1"/>
</dbReference>
<reference evidence="6 7" key="1">
    <citation type="journal article" date="2013" name="Genome Announc.">
        <title>Draft Genome Sequence of an Anaerobic and Extremophilic Bacterium, Caldanaerobacter yonseiensis, Isolated from a Geothermal Hot Stream.</title>
        <authorList>
            <person name="Lee S.J."/>
            <person name="Lee Y.J."/>
            <person name="Park G.S."/>
            <person name="Kim B.C."/>
            <person name="Lee S.J."/>
            <person name="Shin J.H."/>
            <person name="Lee D.W."/>
        </authorList>
    </citation>
    <scope>NUCLEOTIDE SEQUENCE [LARGE SCALE GENOMIC DNA]</scope>
    <source>
        <strain evidence="6 7">KB-1</strain>
    </source>
</reference>
<dbReference type="InterPro" id="IPR036074">
    <property type="entry name" value="CbiD_sf"/>
</dbReference>
<comment type="caution">
    <text evidence="6">The sequence shown here is derived from an EMBL/GenBank/DDBJ whole genome shotgun (WGS) entry which is preliminary data.</text>
</comment>
<sequence>MEIYTFKDGKKLRYGYTTGSCAAAASKAAAYMLFTGEKIEKVEINTPKGWHLVLDVLDINFGDGWVKCGIRKDGGDDPDATHGLIIYSKVELKEEEGIEVYGGEGVGVVTKPGLPVSPGKPAINPVPMVMILHEVKKILPEGKGVKVTISVPGGEEVAKRTFNPRLGIVGGISILGTSGIVEPMSDEALKASLEMELSVLAAEGHRKVVFSPGNYGKDYAKTMGIEDRLIISYGNFLGFMLEKAVQYGFTHVVLAGHIGKLVKVAAGIFNTHSREADARAEVMAAYAAHFGASKELVDKILESNTTEEALDIIEKSGINIDEFNRFIAERVYRKCKQYTYDQLKIEVHLISLKRGLIAKAGDEVKW</sequence>
<gene>
    <name evidence="5" type="primary">cbiD</name>
    <name evidence="6" type="ORF">O163_13925</name>
</gene>
<dbReference type="SUPFAM" id="SSF111342">
    <property type="entry name" value="CbiD-like"/>
    <property type="match status" value="1"/>
</dbReference>
<dbReference type="PATRIC" id="fig|1388761.3.peg.2786"/>
<organism evidence="6 7">
    <name type="scientific">Caldanaerobacter subterraneus subsp. yonseiensis KB-1</name>
    <dbReference type="NCBI Taxonomy" id="1388761"/>
    <lineage>
        <taxon>Bacteria</taxon>
        <taxon>Bacillati</taxon>
        <taxon>Bacillota</taxon>
        <taxon>Clostridia</taxon>
        <taxon>Thermoanaerobacterales</taxon>
        <taxon>Thermoanaerobacteraceae</taxon>
        <taxon>Caldanaerobacter</taxon>
    </lineage>
</organism>
<evidence type="ECO:0000256" key="2">
    <source>
        <dbReference type="ARBA" id="ARBA00022603"/>
    </source>
</evidence>
<comment type="similarity">
    <text evidence="5">Belongs to the CbiD family.</text>
</comment>
<dbReference type="Proteomes" id="UP000016856">
    <property type="component" value="Unassembled WGS sequence"/>
</dbReference>
<dbReference type="Gene3D" id="3.30.2110.10">
    <property type="entry name" value="CbiD-like"/>
    <property type="match status" value="1"/>
</dbReference>
<accession>U5CLV9</accession>
<dbReference type="HAMAP" id="MF_00787">
    <property type="entry name" value="CbiD"/>
    <property type="match status" value="1"/>
</dbReference>
<evidence type="ECO:0000313" key="7">
    <source>
        <dbReference type="Proteomes" id="UP000016856"/>
    </source>
</evidence>
<keyword evidence="2 5" id="KW-0489">Methyltransferase</keyword>
<dbReference type="EMBL" id="AXDC01000056">
    <property type="protein sequence ID" value="ERM90784.1"/>
    <property type="molecule type" value="Genomic_DNA"/>
</dbReference>
<dbReference type="RefSeq" id="WP_022588903.1">
    <property type="nucleotide sequence ID" value="NZ_AXDC01000056.1"/>
</dbReference>
<dbReference type="PANTHER" id="PTHR35863">
    <property type="entry name" value="COBALT-PRECORRIN-5B C(1)-METHYLTRANSFERASE"/>
    <property type="match status" value="1"/>
</dbReference>
<dbReference type="NCBIfam" id="TIGR00312">
    <property type="entry name" value="cbiD"/>
    <property type="match status" value="1"/>
</dbReference>
<keyword evidence="3 5" id="KW-0808">Transferase</keyword>
<evidence type="ECO:0000256" key="3">
    <source>
        <dbReference type="ARBA" id="ARBA00022679"/>
    </source>
</evidence>
<evidence type="ECO:0000256" key="1">
    <source>
        <dbReference type="ARBA" id="ARBA00022573"/>
    </source>
</evidence>
<dbReference type="AlphaFoldDB" id="U5CLV9"/>
<comment type="function">
    <text evidence="5">Catalyzes the methylation of C-1 in cobalt-precorrin-5B to form cobalt-precorrin-6A.</text>
</comment>
<name>U5CLV9_CALSX</name>
<evidence type="ECO:0000313" key="6">
    <source>
        <dbReference type="EMBL" id="ERM90784.1"/>
    </source>
</evidence>
<evidence type="ECO:0000256" key="5">
    <source>
        <dbReference type="HAMAP-Rule" id="MF_00787"/>
    </source>
</evidence>
<dbReference type="GO" id="GO:0032259">
    <property type="term" value="P:methylation"/>
    <property type="evidence" value="ECO:0007669"/>
    <property type="project" value="UniProtKB-KW"/>
</dbReference>
<dbReference type="GO" id="GO:0019251">
    <property type="term" value="P:anaerobic cobalamin biosynthetic process"/>
    <property type="evidence" value="ECO:0007669"/>
    <property type="project" value="UniProtKB-UniRule"/>
</dbReference>
<keyword evidence="1 5" id="KW-0169">Cobalamin biosynthesis</keyword>
<dbReference type="PIRSF" id="PIRSF026782">
    <property type="entry name" value="CbiD"/>
    <property type="match status" value="1"/>
</dbReference>
<dbReference type="GO" id="GO:0043780">
    <property type="term" value="F:cobalt-precorrin-5B C1-methyltransferase activity"/>
    <property type="evidence" value="ECO:0007669"/>
    <property type="project" value="RHEA"/>
</dbReference>
<proteinExistence type="inferred from homology"/>
<dbReference type="EC" id="2.1.1.195" evidence="5"/>
<dbReference type="Pfam" id="PF01888">
    <property type="entry name" value="CbiD"/>
    <property type="match status" value="1"/>
</dbReference>
<comment type="pathway">
    <text evidence="5">Cofactor biosynthesis; adenosylcobalamin biosynthesis; cob(II)yrinate a,c-diamide from sirohydrochlorin (anaerobic route): step 6/10.</text>
</comment>
<evidence type="ECO:0000256" key="4">
    <source>
        <dbReference type="ARBA" id="ARBA00022691"/>
    </source>
</evidence>
<keyword evidence="4 5" id="KW-0949">S-adenosyl-L-methionine</keyword>
<dbReference type="InterPro" id="IPR002748">
    <property type="entry name" value="CbiD"/>
</dbReference>
<protein>
    <recommendedName>
        <fullName evidence="5">Cobalt-precorrin-5B C(1)-methyltransferase</fullName>
        <ecNumber evidence="5">2.1.1.195</ecNumber>
    </recommendedName>
    <alternativeName>
        <fullName evidence="5">Cobalt-precorrin-6A synthase</fullName>
    </alternativeName>
</protein>
<dbReference type="PANTHER" id="PTHR35863:SF1">
    <property type="entry name" value="COBALT-PRECORRIN-5B C(1)-METHYLTRANSFERASE"/>
    <property type="match status" value="1"/>
</dbReference>
<dbReference type="UniPathway" id="UPA00148">
    <property type="reaction ID" value="UER00227"/>
</dbReference>